<evidence type="ECO:0008006" key="4">
    <source>
        <dbReference type="Google" id="ProtNLM"/>
    </source>
</evidence>
<dbReference type="PANTHER" id="PTHR42305">
    <property type="entry name" value="MEMBRANE PROTEIN RV1733C-RELATED"/>
    <property type="match status" value="1"/>
</dbReference>
<dbReference type="OrthoDB" id="4213157at2"/>
<gene>
    <name evidence="2" type="ORF">SAMN02787118_101171</name>
</gene>
<sequence length="195" mass="20836">MRKIKRVKVLGWRWRRNELRRHSDAVEAWIVLGAWALATAGGAVAGVAGAQTVAAAQARDEAERRPATAVLLDTVPRGARDVAIGVDYNRVKAKVRWTDAQGTVRTATADVKAGTDVGSTVPVWTDGHGHLTGEPASPGKATARTVAAGMGVGLTGGLFVLAGGRLIRLRVERRATEQWGEEWEQTGARWGRRTG</sequence>
<feature type="transmembrane region" description="Helical" evidence="1">
    <location>
        <begin position="146"/>
        <end position="167"/>
    </location>
</feature>
<keyword evidence="1" id="KW-0812">Transmembrane</keyword>
<name>A0A1I1Z9Y1_9ACTN</name>
<proteinExistence type="predicted"/>
<dbReference type="AlphaFoldDB" id="A0A1I1Z9Y1"/>
<dbReference type="InterPro" id="IPR039708">
    <property type="entry name" value="MT1774/Rv1733c-like"/>
</dbReference>
<accession>A0A1I1Z9Y1</accession>
<dbReference type="Proteomes" id="UP000181942">
    <property type="component" value="Unassembled WGS sequence"/>
</dbReference>
<protein>
    <recommendedName>
        <fullName evidence="4">Membrane protein SCJ1.26</fullName>
    </recommendedName>
</protein>
<keyword evidence="1" id="KW-1133">Transmembrane helix</keyword>
<keyword evidence="1" id="KW-0472">Membrane</keyword>
<dbReference type="PANTHER" id="PTHR42305:SF1">
    <property type="entry name" value="MEMBRANE PROTEIN RV1733C-RELATED"/>
    <property type="match status" value="1"/>
</dbReference>
<dbReference type="RefSeq" id="WP_075025383.1">
    <property type="nucleotide sequence ID" value="NZ_FONR01000001.1"/>
</dbReference>
<evidence type="ECO:0000313" key="2">
    <source>
        <dbReference type="EMBL" id="SFE27323.1"/>
    </source>
</evidence>
<organism evidence="2 3">
    <name type="scientific">Streptomyces mirabilis</name>
    <dbReference type="NCBI Taxonomy" id="68239"/>
    <lineage>
        <taxon>Bacteria</taxon>
        <taxon>Bacillati</taxon>
        <taxon>Actinomycetota</taxon>
        <taxon>Actinomycetes</taxon>
        <taxon>Kitasatosporales</taxon>
        <taxon>Streptomycetaceae</taxon>
        <taxon>Streptomyces</taxon>
    </lineage>
</organism>
<dbReference type="EMBL" id="FONR01000001">
    <property type="protein sequence ID" value="SFE27323.1"/>
    <property type="molecule type" value="Genomic_DNA"/>
</dbReference>
<evidence type="ECO:0000313" key="3">
    <source>
        <dbReference type="Proteomes" id="UP000181942"/>
    </source>
</evidence>
<evidence type="ECO:0000256" key="1">
    <source>
        <dbReference type="SAM" id="Phobius"/>
    </source>
</evidence>
<reference evidence="2 3" key="1">
    <citation type="submission" date="2016-10" db="EMBL/GenBank/DDBJ databases">
        <authorList>
            <person name="de Groot N.N."/>
        </authorList>
    </citation>
    <scope>NUCLEOTIDE SEQUENCE [LARGE SCALE GENOMIC DNA]</scope>
    <source>
        <strain evidence="2 3">OK461</strain>
    </source>
</reference>